<feature type="transmembrane region" description="Helical" evidence="6">
    <location>
        <begin position="227"/>
        <end position="244"/>
    </location>
</feature>
<feature type="transmembrane region" description="Helical" evidence="6">
    <location>
        <begin position="12"/>
        <end position="31"/>
    </location>
</feature>
<gene>
    <name evidence="8" type="ORF">GCM10007416_01380</name>
</gene>
<feature type="transmembrane region" description="Helical" evidence="6">
    <location>
        <begin position="264"/>
        <end position="288"/>
    </location>
</feature>
<feature type="transmembrane region" description="Helical" evidence="6">
    <location>
        <begin position="327"/>
        <end position="346"/>
    </location>
</feature>
<keyword evidence="2" id="KW-0813">Transport</keyword>
<proteinExistence type="predicted"/>
<evidence type="ECO:0000256" key="3">
    <source>
        <dbReference type="ARBA" id="ARBA00022692"/>
    </source>
</evidence>
<name>A0ABQ1FWB3_9BACL</name>
<feature type="transmembrane region" description="Helical" evidence="6">
    <location>
        <begin position="161"/>
        <end position="181"/>
    </location>
</feature>
<accession>A0ABQ1FWB3</accession>
<feature type="transmembrane region" description="Helical" evidence="6">
    <location>
        <begin position="99"/>
        <end position="118"/>
    </location>
</feature>
<evidence type="ECO:0000256" key="5">
    <source>
        <dbReference type="ARBA" id="ARBA00023136"/>
    </source>
</evidence>
<feature type="transmembrane region" description="Helical" evidence="6">
    <location>
        <begin position="388"/>
        <end position="411"/>
    </location>
</feature>
<keyword evidence="3 6" id="KW-0812">Transmembrane</keyword>
<keyword evidence="4 6" id="KW-1133">Transmembrane helix</keyword>
<feature type="transmembrane region" description="Helical" evidence="6">
    <location>
        <begin position="193"/>
        <end position="212"/>
    </location>
</feature>
<dbReference type="InterPro" id="IPR011701">
    <property type="entry name" value="MFS"/>
</dbReference>
<feature type="transmembrane region" description="Helical" evidence="6">
    <location>
        <begin position="352"/>
        <end position="376"/>
    </location>
</feature>
<feature type="transmembrane region" description="Helical" evidence="6">
    <location>
        <begin position="300"/>
        <end position="320"/>
    </location>
</feature>
<feature type="transmembrane region" description="Helical" evidence="6">
    <location>
        <begin position="43"/>
        <end position="62"/>
    </location>
</feature>
<dbReference type="InterPro" id="IPR020846">
    <property type="entry name" value="MFS_dom"/>
</dbReference>
<dbReference type="SUPFAM" id="SSF103473">
    <property type="entry name" value="MFS general substrate transporter"/>
    <property type="match status" value="1"/>
</dbReference>
<dbReference type="InterPro" id="IPR036259">
    <property type="entry name" value="MFS_trans_sf"/>
</dbReference>
<feature type="transmembrane region" description="Helical" evidence="6">
    <location>
        <begin position="431"/>
        <end position="453"/>
    </location>
</feature>
<dbReference type="PANTHER" id="PTHR23501:SF191">
    <property type="entry name" value="VACUOLAR BASIC AMINO ACID TRANSPORTER 4"/>
    <property type="match status" value="1"/>
</dbReference>
<organism evidence="8 9">
    <name type="scientific">Kroppenstedtia guangzhouensis</name>
    <dbReference type="NCBI Taxonomy" id="1274356"/>
    <lineage>
        <taxon>Bacteria</taxon>
        <taxon>Bacillati</taxon>
        <taxon>Bacillota</taxon>
        <taxon>Bacilli</taxon>
        <taxon>Bacillales</taxon>
        <taxon>Thermoactinomycetaceae</taxon>
        <taxon>Kroppenstedtia</taxon>
    </lineage>
</organism>
<evidence type="ECO:0000313" key="8">
    <source>
        <dbReference type="EMBL" id="GGA32522.1"/>
    </source>
</evidence>
<keyword evidence="9" id="KW-1185">Reference proteome</keyword>
<dbReference type="Proteomes" id="UP000617979">
    <property type="component" value="Unassembled WGS sequence"/>
</dbReference>
<evidence type="ECO:0000256" key="6">
    <source>
        <dbReference type="SAM" id="Phobius"/>
    </source>
</evidence>
<dbReference type="PANTHER" id="PTHR23501">
    <property type="entry name" value="MAJOR FACILITATOR SUPERFAMILY"/>
    <property type="match status" value="1"/>
</dbReference>
<protein>
    <recommendedName>
        <fullName evidence="7">Major facilitator superfamily (MFS) profile domain-containing protein</fullName>
    </recommendedName>
</protein>
<keyword evidence="5 6" id="KW-0472">Membrane</keyword>
<evidence type="ECO:0000256" key="2">
    <source>
        <dbReference type="ARBA" id="ARBA00022448"/>
    </source>
</evidence>
<evidence type="ECO:0000256" key="4">
    <source>
        <dbReference type="ARBA" id="ARBA00022989"/>
    </source>
</evidence>
<comment type="subcellular location">
    <subcellularLocation>
        <location evidence="1">Cell membrane</location>
        <topology evidence="1">Multi-pass membrane protein</topology>
    </subcellularLocation>
</comment>
<evidence type="ECO:0000259" key="7">
    <source>
        <dbReference type="PROSITE" id="PS50850"/>
    </source>
</evidence>
<evidence type="ECO:0000313" key="9">
    <source>
        <dbReference type="Proteomes" id="UP000617979"/>
    </source>
</evidence>
<comment type="caution">
    <text evidence="8">The sequence shown here is derived from an EMBL/GenBank/DDBJ whole genome shotgun (WGS) entry which is preliminary data.</text>
</comment>
<dbReference type="Pfam" id="PF07690">
    <property type="entry name" value="MFS_1"/>
    <property type="match status" value="1"/>
</dbReference>
<evidence type="ECO:0000256" key="1">
    <source>
        <dbReference type="ARBA" id="ARBA00004651"/>
    </source>
</evidence>
<dbReference type="EMBL" id="BMEX01000001">
    <property type="protein sequence ID" value="GGA32522.1"/>
    <property type="molecule type" value="Genomic_DNA"/>
</dbReference>
<sequence>MPFGKKLSLDSYVIAIFLSALDFSMIAPSLTVIATDLGFPVRWVIWVIALHLAVFVLALPLMEMWGARVGQRRWFVISLSLFVLGSLVAGAGSHWSVLIGGRVIQALGAGGIVPLLSVELRRLTQLKKRFWRVAIHLGLGGLLISVPLFSSWVAWQFSWRWLFWFNLPAALAVYIQSFRFSPGGSSRIPPQQTAGLFYFAGILLSAMVSISGLDPSLGWGMMADSDFLPFAILSVGLIVPLLMVERQSEHPFFQPRLFRDLRLIGIQGVTALAGCTWVAVVLVPGWMVEMFGQLRGTGGMFLSIVSGAAWLTLPLARWIAARWGYQGALAIGFFATASAYFTLALVEDPTTSIVLLALLGGGLSLTLTAPVHELLFEILPLRQIKSGLIVIAMFRTAGGALGLLLIGLPFFETMDTAPDGRFGLPLFWKTGFQIGLLTAAGVAVLGFVISLLLPLSAGSRGQEE</sequence>
<feature type="transmembrane region" description="Helical" evidence="6">
    <location>
        <begin position="74"/>
        <end position="93"/>
    </location>
</feature>
<reference evidence="9" key="1">
    <citation type="journal article" date="2019" name="Int. J. Syst. Evol. Microbiol.">
        <title>The Global Catalogue of Microorganisms (GCM) 10K type strain sequencing project: providing services to taxonomists for standard genome sequencing and annotation.</title>
        <authorList>
            <consortium name="The Broad Institute Genomics Platform"/>
            <consortium name="The Broad Institute Genome Sequencing Center for Infectious Disease"/>
            <person name="Wu L."/>
            <person name="Ma J."/>
        </authorList>
    </citation>
    <scope>NUCLEOTIDE SEQUENCE [LARGE SCALE GENOMIC DNA]</scope>
    <source>
        <strain evidence="9">CGMCC 1.12404</strain>
    </source>
</reference>
<dbReference type="RefSeq" id="WP_188428769.1">
    <property type="nucleotide sequence ID" value="NZ_BMEX01000001.1"/>
</dbReference>
<feature type="transmembrane region" description="Helical" evidence="6">
    <location>
        <begin position="130"/>
        <end position="155"/>
    </location>
</feature>
<dbReference type="PROSITE" id="PS50850">
    <property type="entry name" value="MFS"/>
    <property type="match status" value="1"/>
</dbReference>
<feature type="domain" description="Major facilitator superfamily (MFS) profile" evidence="7">
    <location>
        <begin position="8"/>
        <end position="458"/>
    </location>
</feature>
<dbReference type="Gene3D" id="1.20.1250.20">
    <property type="entry name" value="MFS general substrate transporter like domains"/>
    <property type="match status" value="1"/>
</dbReference>